<sequence length="123" mass="13612">MSIADRPALDEIDPHDLLHTTAVFEDEPVGPEPREPGLREFADPDHPTLDFAPDAAPRLVYAGASRWRPRAGYASTVEVSLYLAPGPERAGSGRRLYPARFHEIRDRELQRAVGVLDPPHDAP</sequence>
<reference evidence="2" key="2">
    <citation type="journal article" date="2014" name="ISME J.">
        <title>Microbial stratification in low pH oxic and suboxic macroscopic growths along an acid mine drainage.</title>
        <authorList>
            <person name="Mendez-Garcia C."/>
            <person name="Mesa V."/>
            <person name="Sprenger R.R."/>
            <person name="Richter M."/>
            <person name="Diez M.S."/>
            <person name="Solano J."/>
            <person name="Bargiela R."/>
            <person name="Golyshina O.V."/>
            <person name="Manteca A."/>
            <person name="Ramos J.L."/>
            <person name="Gallego J.R."/>
            <person name="Llorente I."/>
            <person name="Martins Dos Santos V.A."/>
            <person name="Jensen O.N."/>
            <person name="Pelaez A.I."/>
            <person name="Sanchez J."/>
            <person name="Ferrer M."/>
        </authorList>
    </citation>
    <scope>NUCLEOTIDE SEQUENCE</scope>
</reference>
<evidence type="ECO:0000313" key="2">
    <source>
        <dbReference type="EMBL" id="EQD30090.1"/>
    </source>
</evidence>
<comment type="caution">
    <text evidence="2">The sequence shown here is derived from an EMBL/GenBank/DDBJ whole genome shotgun (WGS) entry which is preliminary data.</text>
</comment>
<feature type="region of interest" description="Disordered" evidence="1">
    <location>
        <begin position="24"/>
        <end position="48"/>
    </location>
</feature>
<dbReference type="Gene3D" id="3.40.630.30">
    <property type="match status" value="1"/>
</dbReference>
<protein>
    <submittedName>
        <fullName evidence="2">Phosphinothricin N-acetyltransferase</fullName>
    </submittedName>
</protein>
<organism evidence="2">
    <name type="scientific">mine drainage metagenome</name>
    <dbReference type="NCBI Taxonomy" id="410659"/>
    <lineage>
        <taxon>unclassified sequences</taxon>
        <taxon>metagenomes</taxon>
        <taxon>ecological metagenomes</taxon>
    </lineage>
</organism>
<reference evidence="2" key="1">
    <citation type="submission" date="2013-08" db="EMBL/GenBank/DDBJ databases">
        <authorList>
            <person name="Mendez C."/>
            <person name="Richter M."/>
            <person name="Ferrer M."/>
            <person name="Sanchez J."/>
        </authorList>
    </citation>
    <scope>NUCLEOTIDE SEQUENCE</scope>
</reference>
<proteinExistence type="predicted"/>
<feature type="non-terminal residue" evidence="2">
    <location>
        <position position="123"/>
    </location>
</feature>
<dbReference type="GO" id="GO:0016740">
    <property type="term" value="F:transferase activity"/>
    <property type="evidence" value="ECO:0007669"/>
    <property type="project" value="UniProtKB-KW"/>
</dbReference>
<dbReference type="AlphaFoldDB" id="T0ZJX7"/>
<accession>T0ZJX7</accession>
<keyword evidence="2" id="KW-0808">Transferase</keyword>
<dbReference type="EMBL" id="AUZY01012437">
    <property type="protein sequence ID" value="EQD30090.1"/>
    <property type="molecule type" value="Genomic_DNA"/>
</dbReference>
<name>T0ZJX7_9ZZZZ</name>
<feature type="compositionally biased region" description="Basic and acidic residues" evidence="1">
    <location>
        <begin position="32"/>
        <end position="48"/>
    </location>
</feature>
<evidence type="ECO:0000256" key="1">
    <source>
        <dbReference type="SAM" id="MobiDB-lite"/>
    </source>
</evidence>
<gene>
    <name evidence="2" type="ORF">B1B_18584</name>
</gene>